<evidence type="ECO:0008006" key="3">
    <source>
        <dbReference type="Google" id="ProtNLM"/>
    </source>
</evidence>
<sequence>MMDVKGIEIPEICAKCGGKCCKHYPGGATPEDFGAPDEGIMYNKIVEALKSGRWTIDWEGTGDDKIYFIRPAIKGNEGSTFDHAYEGECTFLTSTGCELNFEQRPEACRMLIPRMNERCDNQGYTRKHVASRWERYQELILNCAVDVEEFEWFG</sequence>
<keyword evidence="2" id="KW-1185">Reference proteome</keyword>
<dbReference type="Pfam" id="PF03692">
    <property type="entry name" value="CxxCxxCC"/>
    <property type="match status" value="1"/>
</dbReference>
<dbReference type="Proteomes" id="UP000094570">
    <property type="component" value="Unassembled WGS sequence"/>
</dbReference>
<dbReference type="InterPro" id="IPR005358">
    <property type="entry name" value="Puta_zinc/iron-chelating_dom"/>
</dbReference>
<evidence type="ECO:0000313" key="2">
    <source>
        <dbReference type="Proteomes" id="UP000094570"/>
    </source>
</evidence>
<protein>
    <recommendedName>
        <fullName evidence="3">YkgJ family cysteine cluster protein</fullName>
    </recommendedName>
</protein>
<dbReference type="AlphaFoldDB" id="A0A1E3G564"/>
<comment type="caution">
    <text evidence="1">The sequence shown here is derived from an EMBL/GenBank/DDBJ whole genome shotgun (WGS) entry which is preliminary data.</text>
</comment>
<evidence type="ECO:0000313" key="1">
    <source>
        <dbReference type="EMBL" id="ODN30983.1"/>
    </source>
</evidence>
<reference evidence="2" key="1">
    <citation type="submission" date="2016-04" db="EMBL/GenBank/DDBJ databases">
        <title>The genome sequence project of a novel Fervidobacterium isolate from a hot spring in Thailand.</title>
        <authorList>
            <person name="Gonzalez J.M."/>
            <person name="Cuecas A."/>
            <person name="Kanoksilapatham W."/>
        </authorList>
    </citation>
    <scope>NUCLEOTIDE SEQUENCE [LARGE SCALE GENOMIC DNA]</scope>
    <source>
        <strain evidence="2">FC2004</strain>
    </source>
</reference>
<dbReference type="OrthoDB" id="47399at2"/>
<dbReference type="RefSeq" id="WP_083996535.1">
    <property type="nucleotide sequence ID" value="NZ_CP140110.1"/>
</dbReference>
<dbReference type="EMBL" id="LWAF01000002">
    <property type="protein sequence ID" value="ODN30983.1"/>
    <property type="molecule type" value="Genomic_DNA"/>
</dbReference>
<proteinExistence type="predicted"/>
<gene>
    <name evidence="1" type="ORF">A4H02_01520</name>
</gene>
<name>A0A1E3G564_9BACT</name>
<organism evidence="1 2">
    <name type="scientific">Fervidobacterium thailandense</name>
    <dbReference type="NCBI Taxonomy" id="1008305"/>
    <lineage>
        <taxon>Bacteria</taxon>
        <taxon>Thermotogati</taxon>
        <taxon>Thermotogota</taxon>
        <taxon>Thermotogae</taxon>
        <taxon>Thermotogales</taxon>
        <taxon>Fervidobacteriaceae</taxon>
        <taxon>Fervidobacterium</taxon>
    </lineage>
</organism>
<accession>A0A1E3G564</accession>
<dbReference type="STRING" id="1008305.A4H02_01520"/>